<dbReference type="Proteomes" id="UP000441354">
    <property type="component" value="Unassembled WGS sequence"/>
</dbReference>
<evidence type="ECO:0000256" key="4">
    <source>
        <dbReference type="ARBA" id="ARBA00022692"/>
    </source>
</evidence>
<gene>
    <name evidence="8" type="ORF">F7732_03425</name>
</gene>
<evidence type="ECO:0000256" key="1">
    <source>
        <dbReference type="ARBA" id="ARBA00004651"/>
    </source>
</evidence>
<keyword evidence="6 7" id="KW-0472">Membrane</keyword>
<dbReference type="InterPro" id="IPR018383">
    <property type="entry name" value="UPF0324_pro"/>
</dbReference>
<dbReference type="RefSeq" id="WP_151572250.1">
    <property type="nucleotide sequence ID" value="NZ_WBOT01000001.1"/>
</dbReference>
<reference evidence="8 9" key="1">
    <citation type="journal article" date="2014" name="Arch. Microbiol.">
        <title>Bacillus mesophilum sp. nov., strain IITR-54T, a novel 4-chlorobiphenyl dechlorinating bacterium.</title>
        <authorList>
            <person name="Manickam N."/>
            <person name="Singh N.K."/>
            <person name="Bajaj A."/>
            <person name="Kumar R.M."/>
            <person name="Kaur G."/>
            <person name="Kaur N."/>
            <person name="Bala M."/>
            <person name="Kumar A."/>
            <person name="Mayilraj S."/>
        </authorList>
    </citation>
    <scope>NUCLEOTIDE SEQUENCE [LARGE SCALE GENOMIC DNA]</scope>
    <source>
        <strain evidence="8 9">IITR-54</strain>
    </source>
</reference>
<feature type="transmembrane region" description="Helical" evidence="7">
    <location>
        <begin position="124"/>
        <end position="147"/>
    </location>
</feature>
<evidence type="ECO:0000256" key="5">
    <source>
        <dbReference type="ARBA" id="ARBA00022989"/>
    </source>
</evidence>
<feature type="transmembrane region" description="Helical" evidence="7">
    <location>
        <begin position="153"/>
        <end position="173"/>
    </location>
</feature>
<sequence length="338" mass="35883">MITKSYEWMKTYLPGILFVLLIALLADYLGSTFPVVGGAIFSILIGFIIRQFFGVPSFLGPGVGYTLKKLLKLAIILLGFSFSFSQIASVGLDALVIVIIAVISGVFLTFFISRLAGLHGNIPLLIGLGTGICGATAIVTSSSIIKAKEEETLYAVNTIFAFNVLAVFIYPLIGNMLNMSHHEFGIWAGAAIHDTSSVVAAGYSFSNDAGDTSVVVKLIRTLLLVPAAIGLSFLFTMKSAQNDGVENKWTAIKKSFPVFILFFTGAAALNSFISLPENLTDQTSSMAKFIIIMVMASVGLGTDIKKIKATGLRPLLVGLISSAIMGGISLALVLYASQ</sequence>
<feature type="transmembrane region" description="Helical" evidence="7">
    <location>
        <begin position="35"/>
        <end position="58"/>
    </location>
</feature>
<dbReference type="EMBL" id="WBOT01000001">
    <property type="protein sequence ID" value="KAB2335635.1"/>
    <property type="molecule type" value="Genomic_DNA"/>
</dbReference>
<evidence type="ECO:0000256" key="6">
    <source>
        <dbReference type="ARBA" id="ARBA00023136"/>
    </source>
</evidence>
<organism evidence="8 9">
    <name type="scientific">Bacillus mesophilum</name>
    <dbReference type="NCBI Taxonomy" id="1071718"/>
    <lineage>
        <taxon>Bacteria</taxon>
        <taxon>Bacillati</taxon>
        <taxon>Bacillota</taxon>
        <taxon>Bacilli</taxon>
        <taxon>Bacillales</taxon>
        <taxon>Bacillaceae</taxon>
        <taxon>Bacillus</taxon>
    </lineage>
</organism>
<evidence type="ECO:0000256" key="7">
    <source>
        <dbReference type="SAM" id="Phobius"/>
    </source>
</evidence>
<evidence type="ECO:0000256" key="2">
    <source>
        <dbReference type="ARBA" id="ARBA00007977"/>
    </source>
</evidence>
<evidence type="ECO:0000256" key="3">
    <source>
        <dbReference type="ARBA" id="ARBA00022475"/>
    </source>
</evidence>
<dbReference type="PANTHER" id="PTHR30106:SF1">
    <property type="entry name" value="UPF0324 MEMBRANE PROTEIN FN0533"/>
    <property type="match status" value="1"/>
</dbReference>
<feature type="transmembrane region" description="Helical" evidence="7">
    <location>
        <begin position="70"/>
        <end position="88"/>
    </location>
</feature>
<feature type="transmembrane region" description="Helical" evidence="7">
    <location>
        <begin position="218"/>
        <end position="235"/>
    </location>
</feature>
<dbReference type="AlphaFoldDB" id="A0A7V7UXB9"/>
<feature type="transmembrane region" description="Helical" evidence="7">
    <location>
        <begin position="256"/>
        <end position="273"/>
    </location>
</feature>
<keyword evidence="3" id="KW-1003">Cell membrane</keyword>
<dbReference type="OrthoDB" id="9811391at2"/>
<name>A0A7V7UXB9_9BACI</name>
<keyword evidence="5 7" id="KW-1133">Transmembrane helix</keyword>
<protein>
    <submittedName>
        <fullName evidence="8">Putative sulfate exporter family transporter</fullName>
    </submittedName>
</protein>
<proteinExistence type="inferred from homology"/>
<comment type="subcellular location">
    <subcellularLocation>
        <location evidence="1">Cell membrane</location>
        <topology evidence="1">Multi-pass membrane protein</topology>
    </subcellularLocation>
</comment>
<comment type="similarity">
    <text evidence="2">Belongs to the UPF0324 family.</text>
</comment>
<keyword evidence="9" id="KW-1185">Reference proteome</keyword>
<keyword evidence="4 7" id="KW-0812">Transmembrane</keyword>
<evidence type="ECO:0000313" key="9">
    <source>
        <dbReference type="Proteomes" id="UP000441354"/>
    </source>
</evidence>
<accession>A0A7V7UXB9</accession>
<feature type="transmembrane region" description="Helical" evidence="7">
    <location>
        <begin position="285"/>
        <end position="304"/>
    </location>
</feature>
<evidence type="ECO:0000313" key="8">
    <source>
        <dbReference type="EMBL" id="KAB2335635.1"/>
    </source>
</evidence>
<feature type="transmembrane region" description="Helical" evidence="7">
    <location>
        <begin position="94"/>
        <end position="112"/>
    </location>
</feature>
<dbReference type="PANTHER" id="PTHR30106">
    <property type="entry name" value="INNER MEMBRANE PROTEIN YEIH-RELATED"/>
    <property type="match status" value="1"/>
</dbReference>
<dbReference type="GO" id="GO:0005886">
    <property type="term" value="C:plasma membrane"/>
    <property type="evidence" value="ECO:0007669"/>
    <property type="project" value="UniProtKB-SubCell"/>
</dbReference>
<comment type="caution">
    <text evidence="8">The sequence shown here is derived from an EMBL/GenBank/DDBJ whole genome shotgun (WGS) entry which is preliminary data.</text>
</comment>
<feature type="transmembrane region" description="Helical" evidence="7">
    <location>
        <begin position="316"/>
        <end position="336"/>
    </location>
</feature>
<dbReference type="Pfam" id="PF03601">
    <property type="entry name" value="Cons_hypoth698"/>
    <property type="match status" value="1"/>
</dbReference>